<dbReference type="EMBL" id="KZ821446">
    <property type="protein sequence ID" value="PYH39178.1"/>
    <property type="molecule type" value="Genomic_DNA"/>
</dbReference>
<evidence type="ECO:0000313" key="1">
    <source>
        <dbReference type="EMBL" id="PYH39178.1"/>
    </source>
</evidence>
<dbReference type="AlphaFoldDB" id="A0A318ZFZ7"/>
<keyword evidence="2" id="KW-1185">Reference proteome</keyword>
<dbReference type="RefSeq" id="XP_025484656.1">
    <property type="nucleotide sequence ID" value="XM_025629561.1"/>
</dbReference>
<gene>
    <name evidence="1" type="ORF">BO87DRAFT_78317</name>
</gene>
<dbReference type="Proteomes" id="UP000247647">
    <property type="component" value="Unassembled WGS sequence"/>
</dbReference>
<evidence type="ECO:0000313" key="2">
    <source>
        <dbReference type="Proteomes" id="UP000247647"/>
    </source>
</evidence>
<organism evidence="1 2">
    <name type="scientific">Aspergillus neoniger (strain CBS 115656)</name>
    <dbReference type="NCBI Taxonomy" id="1448310"/>
    <lineage>
        <taxon>Eukaryota</taxon>
        <taxon>Fungi</taxon>
        <taxon>Dikarya</taxon>
        <taxon>Ascomycota</taxon>
        <taxon>Pezizomycotina</taxon>
        <taxon>Eurotiomycetes</taxon>
        <taxon>Eurotiomycetidae</taxon>
        <taxon>Eurotiales</taxon>
        <taxon>Aspergillaceae</taxon>
        <taxon>Aspergillus</taxon>
        <taxon>Aspergillus subgen. Circumdati</taxon>
    </lineage>
</organism>
<accession>A0A318ZFZ7</accession>
<proteinExistence type="predicted"/>
<protein>
    <submittedName>
        <fullName evidence="1">Uncharacterized protein</fullName>
    </submittedName>
</protein>
<reference evidence="1" key="1">
    <citation type="submission" date="2016-12" db="EMBL/GenBank/DDBJ databases">
        <title>The genomes of Aspergillus section Nigri reveals drivers in fungal speciation.</title>
        <authorList>
            <consortium name="DOE Joint Genome Institute"/>
            <person name="Vesth T.C."/>
            <person name="Nybo J."/>
            <person name="Theobald S."/>
            <person name="Brandl J."/>
            <person name="Frisvad J.C."/>
            <person name="Nielsen K.F."/>
            <person name="Lyhne E.K."/>
            <person name="Kogle M.E."/>
            <person name="Kuo A."/>
            <person name="Riley R."/>
            <person name="Clum A."/>
            <person name="Nolan M."/>
            <person name="Lipzen A."/>
            <person name="Salamov A."/>
            <person name="Henrissat B."/>
            <person name="Wiebenga A."/>
            <person name="De Vries R.P."/>
            <person name="Grigoriev I.V."/>
            <person name="Mortensen U.H."/>
            <person name="Andersen M.R."/>
            <person name="Baker S.E."/>
        </authorList>
    </citation>
    <scope>NUCLEOTIDE SEQUENCE [LARGE SCALE GENOMIC DNA]</scope>
    <source>
        <strain evidence="1">CBS 115656</strain>
    </source>
</reference>
<dbReference type="GeneID" id="37132017"/>
<name>A0A318ZFZ7_ASPNB</name>
<sequence length="114" mass="12283">MARPGRRVGVVFASSMLSPILQPTAIKRAIPITTAARDIPTSMDLNSTTCKSTAVSASLDLVAYAVSNMRLHGATNNPCGVRRVRMSVTQQMSVSPKDGWIFVLIDAYRADGHH</sequence>